<sequence>MSKLCIFLFFAIAFIASTTADGESCADGKQCPAGEHCVVKINWGGDISFCTSNSAALPPNGDSQVLRANRLASNH</sequence>
<evidence type="ECO:0000313" key="2">
    <source>
        <dbReference type="Proteomes" id="UP000887575"/>
    </source>
</evidence>
<feature type="signal peptide" evidence="1">
    <location>
        <begin position="1"/>
        <end position="20"/>
    </location>
</feature>
<reference evidence="3" key="1">
    <citation type="submission" date="2024-02" db="UniProtKB">
        <authorList>
            <consortium name="WormBaseParasite"/>
        </authorList>
    </citation>
    <scope>IDENTIFICATION</scope>
</reference>
<evidence type="ECO:0000313" key="3">
    <source>
        <dbReference type="WBParaSite" id="MBELARI_LOCUS2069"/>
    </source>
</evidence>
<name>A0AAF3F2D6_9BILA</name>
<organism evidence="2 3">
    <name type="scientific">Mesorhabditis belari</name>
    <dbReference type="NCBI Taxonomy" id="2138241"/>
    <lineage>
        <taxon>Eukaryota</taxon>
        <taxon>Metazoa</taxon>
        <taxon>Ecdysozoa</taxon>
        <taxon>Nematoda</taxon>
        <taxon>Chromadorea</taxon>
        <taxon>Rhabditida</taxon>
        <taxon>Rhabditina</taxon>
        <taxon>Rhabditomorpha</taxon>
        <taxon>Rhabditoidea</taxon>
        <taxon>Rhabditidae</taxon>
        <taxon>Mesorhabditinae</taxon>
        <taxon>Mesorhabditis</taxon>
    </lineage>
</organism>
<proteinExistence type="predicted"/>
<keyword evidence="2" id="KW-1185">Reference proteome</keyword>
<dbReference type="AlphaFoldDB" id="A0AAF3F2D6"/>
<accession>A0AAF3F2D6</accession>
<feature type="chain" id="PRO_5042263943" evidence="1">
    <location>
        <begin position="21"/>
        <end position="75"/>
    </location>
</feature>
<evidence type="ECO:0000256" key="1">
    <source>
        <dbReference type="SAM" id="SignalP"/>
    </source>
</evidence>
<dbReference type="WBParaSite" id="MBELARI_LOCUS2069">
    <property type="protein sequence ID" value="MBELARI_LOCUS2069"/>
    <property type="gene ID" value="MBELARI_LOCUS2069"/>
</dbReference>
<keyword evidence="1" id="KW-0732">Signal</keyword>
<dbReference type="Proteomes" id="UP000887575">
    <property type="component" value="Unassembled WGS sequence"/>
</dbReference>
<protein>
    <submittedName>
        <fullName evidence="3">Uncharacterized protein</fullName>
    </submittedName>
</protein>